<proteinExistence type="predicted"/>
<evidence type="ECO:0000313" key="3">
    <source>
        <dbReference type="Proteomes" id="UP001197626"/>
    </source>
</evidence>
<dbReference type="Pfam" id="PF14534">
    <property type="entry name" value="DUF4440"/>
    <property type="match status" value="1"/>
</dbReference>
<dbReference type="SUPFAM" id="SSF54427">
    <property type="entry name" value="NTF2-like"/>
    <property type="match status" value="1"/>
</dbReference>
<dbReference type="Proteomes" id="UP001197626">
    <property type="component" value="Chromosome"/>
</dbReference>
<dbReference type="Gene3D" id="3.10.450.50">
    <property type="match status" value="1"/>
</dbReference>
<name>A0ABY3PCJ5_9STAP</name>
<organism evidence="2 3">
    <name type="scientific">Staphylococcus ratti</name>
    <dbReference type="NCBI Taxonomy" id="2892440"/>
    <lineage>
        <taxon>Bacteria</taxon>
        <taxon>Bacillati</taxon>
        <taxon>Bacillota</taxon>
        <taxon>Bacilli</taxon>
        <taxon>Bacillales</taxon>
        <taxon>Staphylococcaceae</taxon>
        <taxon>Staphylococcus</taxon>
    </lineage>
</organism>
<accession>A0ABY3PCJ5</accession>
<keyword evidence="3" id="KW-1185">Reference proteome</keyword>
<evidence type="ECO:0000259" key="1">
    <source>
        <dbReference type="Pfam" id="PF14534"/>
    </source>
</evidence>
<dbReference type="RefSeq" id="WP_229292547.1">
    <property type="nucleotide sequence ID" value="NZ_CP086654.1"/>
</dbReference>
<feature type="domain" description="DUF4440" evidence="1">
    <location>
        <begin position="14"/>
        <end position="97"/>
    </location>
</feature>
<gene>
    <name evidence="2" type="ORF">LN051_11020</name>
</gene>
<reference evidence="2 3" key="1">
    <citation type="journal article" date="2022" name="Pathogens">
        <title>Staphylococcus ratti sp. nov. Isolated from a Lab Rat.</title>
        <authorList>
            <person name="Kovarovic V."/>
            <person name="Sedlacek I."/>
            <person name="Petras P."/>
            <person name="Kralova S."/>
            <person name="Maslanova I."/>
            <person name="Svec P."/>
            <person name="Neumann-Schaal M."/>
            <person name="Botka T."/>
            <person name="Gelbicova T."/>
            <person name="Stankova E."/>
            <person name="Doskar J."/>
            <person name="Pantucek R."/>
        </authorList>
    </citation>
    <scope>NUCLEOTIDE SEQUENCE [LARGE SCALE GENOMIC DNA]</scope>
    <source>
        <strain evidence="2 3">CCM 9025</strain>
    </source>
</reference>
<dbReference type="InterPro" id="IPR027843">
    <property type="entry name" value="DUF4440"/>
</dbReference>
<dbReference type="EMBL" id="CP086654">
    <property type="protein sequence ID" value="UEX90047.1"/>
    <property type="molecule type" value="Genomic_DNA"/>
</dbReference>
<dbReference type="InterPro" id="IPR032710">
    <property type="entry name" value="NTF2-like_dom_sf"/>
</dbReference>
<evidence type="ECO:0000313" key="2">
    <source>
        <dbReference type="EMBL" id="UEX90047.1"/>
    </source>
</evidence>
<sequence length="106" mass="12735">MIEYEWLHLKKENRKHNKVQDILHPDFKEIGKSGKVYNKHDISHSKLDTDKYEIKDFEAQTLAKGCILCTYTLFNVSRNTITKRSSIWKYYEGDWKLLFHQGTEIR</sequence>
<protein>
    <recommendedName>
        <fullName evidence="1">DUF4440 domain-containing protein</fullName>
    </recommendedName>
</protein>